<reference evidence="1" key="1">
    <citation type="submission" date="2020-03" db="EMBL/GenBank/DDBJ databases">
        <title>The deep terrestrial virosphere.</title>
        <authorList>
            <person name="Holmfeldt K."/>
            <person name="Nilsson E."/>
            <person name="Simone D."/>
            <person name="Lopez-Fernandez M."/>
            <person name="Wu X."/>
            <person name="de Brujin I."/>
            <person name="Lundin D."/>
            <person name="Andersson A."/>
            <person name="Bertilsson S."/>
            <person name="Dopson M."/>
        </authorList>
    </citation>
    <scope>NUCLEOTIDE SEQUENCE</scope>
    <source>
        <strain evidence="1">MM415A04229</strain>
    </source>
</reference>
<protein>
    <submittedName>
        <fullName evidence="1">Uncharacterized protein</fullName>
    </submittedName>
</protein>
<accession>A0A6M3JIT6</accession>
<dbReference type="AlphaFoldDB" id="A0A6M3JIT6"/>
<name>A0A6M3JIT6_9ZZZZ</name>
<evidence type="ECO:0000313" key="1">
    <source>
        <dbReference type="EMBL" id="QJA69843.1"/>
    </source>
</evidence>
<proteinExistence type="predicted"/>
<organism evidence="1">
    <name type="scientific">viral metagenome</name>
    <dbReference type="NCBI Taxonomy" id="1070528"/>
    <lineage>
        <taxon>unclassified sequences</taxon>
        <taxon>metagenomes</taxon>
        <taxon>organismal metagenomes</taxon>
    </lineage>
</organism>
<dbReference type="EMBL" id="MT141741">
    <property type="protein sequence ID" value="QJA69843.1"/>
    <property type="molecule type" value="Genomic_DNA"/>
</dbReference>
<gene>
    <name evidence="1" type="ORF">MM415A04229_0001</name>
</gene>
<sequence>MKNVKEYDVTNRNGVIVCQVHARSPKEAQKYANKMDTGLVVSKKGRKIRKYACQHYGEHGTPDRVCPNCYIDQQMAGERGRL</sequence>